<dbReference type="Pfam" id="PF03548">
    <property type="entry name" value="LolA"/>
    <property type="match status" value="1"/>
</dbReference>
<dbReference type="InterPro" id="IPR004564">
    <property type="entry name" value="OM_lipoprot_carrier_LolA-like"/>
</dbReference>
<name>A0A1T4SCX7_9HYPH</name>
<dbReference type="AlphaFoldDB" id="A0A1T4SCX7"/>
<evidence type="ECO:0000313" key="4">
    <source>
        <dbReference type="Proteomes" id="UP000190135"/>
    </source>
</evidence>
<evidence type="ECO:0000256" key="1">
    <source>
        <dbReference type="ARBA" id="ARBA00022729"/>
    </source>
</evidence>
<feature type="signal peptide" evidence="2">
    <location>
        <begin position="1"/>
        <end position="35"/>
    </location>
</feature>
<dbReference type="CDD" id="cd16325">
    <property type="entry name" value="LolA"/>
    <property type="match status" value="1"/>
</dbReference>
<protein>
    <submittedName>
        <fullName evidence="3">Outer membrane lipoprotein-sorting protein</fullName>
    </submittedName>
</protein>
<dbReference type="InterPro" id="IPR029046">
    <property type="entry name" value="LolA/LolB/LppX"/>
</dbReference>
<dbReference type="STRING" id="1365950.SAMN05428963_11034"/>
<reference evidence="3 4" key="1">
    <citation type="submission" date="2017-02" db="EMBL/GenBank/DDBJ databases">
        <authorList>
            <person name="Peterson S.W."/>
        </authorList>
    </citation>
    <scope>NUCLEOTIDE SEQUENCE [LARGE SCALE GENOMIC DNA]</scope>
    <source>
        <strain evidence="3 4">USBA 369</strain>
    </source>
</reference>
<keyword evidence="3" id="KW-0449">Lipoprotein</keyword>
<dbReference type="PANTHER" id="PTHR35869:SF1">
    <property type="entry name" value="OUTER-MEMBRANE LIPOPROTEIN CARRIER PROTEIN"/>
    <property type="match status" value="1"/>
</dbReference>
<dbReference type="Proteomes" id="UP000190135">
    <property type="component" value="Unassembled WGS sequence"/>
</dbReference>
<gene>
    <name evidence="3" type="ORF">SAMN05428963_11034</name>
</gene>
<proteinExistence type="predicted"/>
<keyword evidence="4" id="KW-1185">Reference proteome</keyword>
<sequence>MSKSIFARTIRALSAAMLIAAALPLATMTPRPASAAASAKAQEIANHFSSIQSMTGQFIQFDPNGRQSEGKFYIQRPGMIRFDYSGSPVRVISDGSQVAINNRKLNTWDLYPLSKTPLKLLLDQRIDLSAASIVDVKEEADLTTIVMGDKSVFGDSRITMMFDPVSLDLRQWTIRDAQGKDTTVMIYNVKNGVSFQKGMFDIPYTAIANDQRKR</sequence>
<accession>A0A1T4SCX7</accession>
<dbReference type="Gene3D" id="2.50.20.10">
    <property type="entry name" value="Lipoprotein localisation LolA/LolB/LppX"/>
    <property type="match status" value="1"/>
</dbReference>
<keyword evidence="1 2" id="KW-0732">Signal</keyword>
<dbReference type="SUPFAM" id="SSF89392">
    <property type="entry name" value="Prokaryotic lipoproteins and lipoprotein localization factors"/>
    <property type="match status" value="1"/>
</dbReference>
<dbReference type="OrthoDB" id="9800501at2"/>
<feature type="chain" id="PRO_5012120258" evidence="2">
    <location>
        <begin position="36"/>
        <end position="214"/>
    </location>
</feature>
<evidence type="ECO:0000256" key="2">
    <source>
        <dbReference type="SAM" id="SignalP"/>
    </source>
</evidence>
<evidence type="ECO:0000313" key="3">
    <source>
        <dbReference type="EMBL" id="SKA26079.1"/>
    </source>
</evidence>
<dbReference type="PANTHER" id="PTHR35869">
    <property type="entry name" value="OUTER-MEMBRANE LIPOPROTEIN CARRIER PROTEIN"/>
    <property type="match status" value="1"/>
</dbReference>
<dbReference type="RefSeq" id="WP_078709145.1">
    <property type="nucleotide sequence ID" value="NZ_FUXL01000010.1"/>
</dbReference>
<dbReference type="EMBL" id="FUXL01000010">
    <property type="protein sequence ID" value="SKA26079.1"/>
    <property type="molecule type" value="Genomic_DNA"/>
</dbReference>
<organism evidence="3 4">
    <name type="scientific">Consotaella salsifontis</name>
    <dbReference type="NCBI Taxonomy" id="1365950"/>
    <lineage>
        <taxon>Bacteria</taxon>
        <taxon>Pseudomonadati</taxon>
        <taxon>Pseudomonadota</taxon>
        <taxon>Alphaproteobacteria</taxon>
        <taxon>Hyphomicrobiales</taxon>
        <taxon>Aurantimonadaceae</taxon>
        <taxon>Consotaella</taxon>
    </lineage>
</organism>